<dbReference type="Proteomes" id="UP000236731">
    <property type="component" value="Unassembled WGS sequence"/>
</dbReference>
<name>A0A1H5UG98_9SPHI</name>
<dbReference type="RefSeq" id="WP_103905278.1">
    <property type="nucleotide sequence ID" value="NZ_CP049246.1"/>
</dbReference>
<proteinExistence type="predicted"/>
<evidence type="ECO:0000256" key="1">
    <source>
        <dbReference type="SAM" id="SignalP"/>
    </source>
</evidence>
<feature type="signal peptide" evidence="1">
    <location>
        <begin position="1"/>
        <end position="27"/>
    </location>
</feature>
<evidence type="ECO:0000313" key="2">
    <source>
        <dbReference type="EMBL" id="SEF73371.1"/>
    </source>
</evidence>
<dbReference type="PROSITE" id="PS51257">
    <property type="entry name" value="PROKAR_LIPOPROTEIN"/>
    <property type="match status" value="1"/>
</dbReference>
<accession>A0A1H5UG98</accession>
<feature type="chain" id="PRO_5009286174" description="Lipoprotein" evidence="1">
    <location>
        <begin position="28"/>
        <end position="233"/>
    </location>
</feature>
<keyword evidence="1" id="KW-0732">Signal</keyword>
<sequence length="233" mass="26061">MVKLKNTHVLLILVLSLISFVSFTSCSKDGDSETDKDYLDPEITKIISNDLLLDLEKRGMKINRGNNPPMLNKIFLVTPMKLTSRFGENDPYEMGQVVSDYLFNVYDQKGNKAKMDFKSSGADSAKGLATFLSGTDNKFTLYAELSGTSSGVDYKTVSVVTGEISNDGIVDFQYGFVLTDKFGDDGDNIMMPKNTSRIYKDDDHISPFQPQFEFKSMNYNKVNLLDVGQISLR</sequence>
<dbReference type="OrthoDB" id="673254at2"/>
<organism evidence="2 3">
    <name type="scientific">Sphingobacterium lactis</name>
    <dbReference type="NCBI Taxonomy" id="797291"/>
    <lineage>
        <taxon>Bacteria</taxon>
        <taxon>Pseudomonadati</taxon>
        <taxon>Bacteroidota</taxon>
        <taxon>Sphingobacteriia</taxon>
        <taxon>Sphingobacteriales</taxon>
        <taxon>Sphingobacteriaceae</taxon>
        <taxon>Sphingobacterium</taxon>
    </lineage>
</organism>
<dbReference type="EMBL" id="FNUT01000002">
    <property type="protein sequence ID" value="SEF73371.1"/>
    <property type="molecule type" value="Genomic_DNA"/>
</dbReference>
<gene>
    <name evidence="2" type="ORF">SAMN05421877_102267</name>
</gene>
<reference evidence="3" key="1">
    <citation type="submission" date="2016-10" db="EMBL/GenBank/DDBJ databases">
        <authorList>
            <person name="Varghese N."/>
            <person name="Submissions S."/>
        </authorList>
    </citation>
    <scope>NUCLEOTIDE SEQUENCE [LARGE SCALE GENOMIC DNA]</scope>
    <source>
        <strain evidence="3">DSM 22361</strain>
    </source>
</reference>
<evidence type="ECO:0008006" key="4">
    <source>
        <dbReference type="Google" id="ProtNLM"/>
    </source>
</evidence>
<evidence type="ECO:0000313" key="3">
    <source>
        <dbReference type="Proteomes" id="UP000236731"/>
    </source>
</evidence>
<dbReference type="AlphaFoldDB" id="A0A1H5UG98"/>
<protein>
    <recommendedName>
        <fullName evidence="4">Lipoprotein</fullName>
    </recommendedName>
</protein>
<keyword evidence="3" id="KW-1185">Reference proteome</keyword>